<feature type="region of interest" description="Disordered" evidence="1">
    <location>
        <begin position="1"/>
        <end position="38"/>
    </location>
</feature>
<name>A0AAP0P4J9_9MAGN</name>
<evidence type="ECO:0000313" key="3">
    <source>
        <dbReference type="Proteomes" id="UP001417504"/>
    </source>
</evidence>
<keyword evidence="3" id="KW-1185">Reference proteome</keyword>
<evidence type="ECO:0000313" key="2">
    <source>
        <dbReference type="EMBL" id="KAK9130762.1"/>
    </source>
</evidence>
<sequence length="112" mass="12712">MTVPRWTNEETPRGVQRGGHKSRDYHRSSGRQHTHASRVSEAFVELQVIDSTNDWDNAIRYEISSVAGEVKRLAGDELEKGRKKMGMEVKIMLCADYVYDEEASMQLAAAKL</sequence>
<protein>
    <submittedName>
        <fullName evidence="2">Uncharacterized protein</fullName>
    </submittedName>
</protein>
<organism evidence="2 3">
    <name type="scientific">Stephania japonica</name>
    <dbReference type="NCBI Taxonomy" id="461633"/>
    <lineage>
        <taxon>Eukaryota</taxon>
        <taxon>Viridiplantae</taxon>
        <taxon>Streptophyta</taxon>
        <taxon>Embryophyta</taxon>
        <taxon>Tracheophyta</taxon>
        <taxon>Spermatophyta</taxon>
        <taxon>Magnoliopsida</taxon>
        <taxon>Ranunculales</taxon>
        <taxon>Menispermaceae</taxon>
        <taxon>Menispermoideae</taxon>
        <taxon>Cissampelideae</taxon>
        <taxon>Stephania</taxon>
    </lineage>
</organism>
<dbReference type="Proteomes" id="UP001417504">
    <property type="component" value="Unassembled WGS sequence"/>
</dbReference>
<gene>
    <name evidence="2" type="ORF">Sjap_011249</name>
</gene>
<dbReference type="AlphaFoldDB" id="A0AAP0P4J9"/>
<dbReference type="EMBL" id="JBBNAE010000004">
    <property type="protein sequence ID" value="KAK9130762.1"/>
    <property type="molecule type" value="Genomic_DNA"/>
</dbReference>
<comment type="caution">
    <text evidence="2">The sequence shown here is derived from an EMBL/GenBank/DDBJ whole genome shotgun (WGS) entry which is preliminary data.</text>
</comment>
<evidence type="ECO:0000256" key="1">
    <source>
        <dbReference type="SAM" id="MobiDB-lite"/>
    </source>
</evidence>
<proteinExistence type="predicted"/>
<reference evidence="2 3" key="1">
    <citation type="submission" date="2024-01" db="EMBL/GenBank/DDBJ databases">
        <title>Genome assemblies of Stephania.</title>
        <authorList>
            <person name="Yang L."/>
        </authorList>
    </citation>
    <scope>NUCLEOTIDE SEQUENCE [LARGE SCALE GENOMIC DNA]</scope>
    <source>
        <strain evidence="2">QJT</strain>
        <tissue evidence="2">Leaf</tissue>
    </source>
</reference>
<accession>A0AAP0P4J9</accession>